<keyword evidence="9" id="KW-1185">Reference proteome</keyword>
<dbReference type="InterPro" id="IPR002018">
    <property type="entry name" value="CarbesteraseB"/>
</dbReference>
<evidence type="ECO:0000256" key="5">
    <source>
        <dbReference type="ARBA" id="ARBA00023180"/>
    </source>
</evidence>
<evidence type="ECO:0000256" key="3">
    <source>
        <dbReference type="ARBA" id="ARBA00022801"/>
    </source>
</evidence>
<keyword evidence="5" id="KW-0325">Glycoprotein</keyword>
<feature type="chain" id="PRO_5044959982" description="Carboxylic ester hydrolase" evidence="6">
    <location>
        <begin position="23"/>
        <end position="630"/>
    </location>
</feature>
<dbReference type="InterPro" id="IPR019819">
    <property type="entry name" value="Carboxylesterase_B_CS"/>
</dbReference>
<organism evidence="8 9">
    <name type="scientific">Diabrotica virgifera virgifera</name>
    <name type="common">western corn rootworm</name>
    <dbReference type="NCBI Taxonomy" id="50390"/>
    <lineage>
        <taxon>Eukaryota</taxon>
        <taxon>Metazoa</taxon>
        <taxon>Ecdysozoa</taxon>
        <taxon>Arthropoda</taxon>
        <taxon>Hexapoda</taxon>
        <taxon>Insecta</taxon>
        <taxon>Pterygota</taxon>
        <taxon>Neoptera</taxon>
        <taxon>Endopterygota</taxon>
        <taxon>Coleoptera</taxon>
        <taxon>Polyphaga</taxon>
        <taxon>Cucujiformia</taxon>
        <taxon>Chrysomeloidea</taxon>
        <taxon>Chrysomelidae</taxon>
        <taxon>Galerucinae</taxon>
        <taxon>Diabroticina</taxon>
        <taxon>Diabroticites</taxon>
        <taxon>Diabrotica</taxon>
    </lineage>
</organism>
<dbReference type="SUPFAM" id="SSF53474">
    <property type="entry name" value="alpha/beta-Hydrolases"/>
    <property type="match status" value="2"/>
</dbReference>
<keyword evidence="6" id="KW-0732">Signal</keyword>
<dbReference type="PANTHER" id="PTHR11559">
    <property type="entry name" value="CARBOXYLESTERASE"/>
    <property type="match status" value="1"/>
</dbReference>
<evidence type="ECO:0000259" key="7">
    <source>
        <dbReference type="Pfam" id="PF00135"/>
    </source>
</evidence>
<keyword evidence="4" id="KW-1015">Disulfide bond</keyword>
<dbReference type="InterPro" id="IPR050309">
    <property type="entry name" value="Type-B_Carboxylest/Lipase"/>
</dbReference>
<dbReference type="Proteomes" id="UP001652700">
    <property type="component" value="Unplaced"/>
</dbReference>
<feature type="domain" description="Carboxylesterase type B" evidence="7">
    <location>
        <begin position="109"/>
        <end position="601"/>
    </location>
</feature>
<protein>
    <recommendedName>
        <fullName evidence="6">Carboxylic ester hydrolase</fullName>
        <ecNumber evidence="6">3.1.1.-</ecNumber>
    </recommendedName>
</protein>
<feature type="domain" description="Carboxylesterase type B" evidence="7">
    <location>
        <begin position="25"/>
        <end position="107"/>
    </location>
</feature>
<dbReference type="EnsemblMetazoa" id="XM_050659478.1">
    <property type="protein sequence ID" value="XP_050515435.1"/>
    <property type="gene ID" value="LOC126890497"/>
</dbReference>
<evidence type="ECO:0000256" key="1">
    <source>
        <dbReference type="ARBA" id="ARBA00005964"/>
    </source>
</evidence>
<evidence type="ECO:0000313" key="8">
    <source>
        <dbReference type="EnsemblMetazoa" id="XP_050515435.1"/>
    </source>
</evidence>
<evidence type="ECO:0000313" key="9">
    <source>
        <dbReference type="Proteomes" id="UP001652700"/>
    </source>
</evidence>
<accession>A0ABM5KZ18</accession>
<dbReference type="Gene3D" id="3.40.50.1820">
    <property type="entry name" value="alpha/beta hydrolase"/>
    <property type="match status" value="2"/>
</dbReference>
<reference evidence="8" key="1">
    <citation type="submission" date="2025-05" db="UniProtKB">
        <authorList>
            <consortium name="EnsemblMetazoa"/>
        </authorList>
    </citation>
    <scope>IDENTIFICATION</scope>
</reference>
<comment type="similarity">
    <text evidence="1 6">Belongs to the type-B carboxylesterase/lipase family.</text>
</comment>
<evidence type="ECO:0000256" key="4">
    <source>
        <dbReference type="ARBA" id="ARBA00023157"/>
    </source>
</evidence>
<evidence type="ECO:0000256" key="2">
    <source>
        <dbReference type="ARBA" id="ARBA00022487"/>
    </source>
</evidence>
<keyword evidence="3 6" id="KW-0378">Hydrolase</keyword>
<keyword evidence="2" id="KW-0719">Serine esterase</keyword>
<evidence type="ECO:0000256" key="6">
    <source>
        <dbReference type="RuleBase" id="RU361235"/>
    </source>
</evidence>
<proteinExistence type="inferred from homology"/>
<dbReference type="InterPro" id="IPR019826">
    <property type="entry name" value="Carboxylesterase_B_AS"/>
</dbReference>
<sequence>MTPICLPFVVNLLAIIFVEVSSENVQVTTNEGTILGTTSLSEKNQTIYMFNGIPFVEPPNRFELAVPKSNWTGILNCTVERDQCVQGIGIVTGSEDCLYLNVASPKNVQVTTNEGTILGTTSLSEKLNKTMYMFLSIPYAEPPKRFELSVPKSSWSGVLNCTFERAQCLQTQYDVIQAKIEGSEDCLFLSVFSPNLTGRAPVLVWIHGGGFIYGNGSLISNSPELFLEEGLVVVGIQYRLGIFGFISTGDLTCPGNWGLKDQTLALQWVQRNIPHFGGDPKRVTIWGQSAGAGSVALHLTSVRSKGLFCRAIMNSGTSISLWSRSRKSVELAHKIGDILGVGSANSSALIKNLKKVDSITLHNVSYNLNTEIFGKYALAGILLAPVIEVPHPTAFLTVKCDQSLRSGEFTRVPVLTGYTSNELPIIAPATLSASVATFNQDPTNFVPAGIISNKNLTEAGLKIRKEFLGDVPTVTLDNSLIHLFNVDQMIRPPHRFVADVKKYVPNTYLYQFSYQGDIEKTLGYNFSGAVHSEDLYYLFKANLPFSKKDLAVRSKMVKMWSNFCKYGKPIPLPTSTLDNIVWLPASITPRPLLFNIDYKNRYIINPYLKELKFYDKQIFGKYGQGVYDTY</sequence>
<name>A0ABM5KZ18_DIAVI</name>
<dbReference type="EC" id="3.1.1.-" evidence="6"/>
<dbReference type="GeneID" id="126890497"/>
<dbReference type="RefSeq" id="XP_050515435.1">
    <property type="nucleotide sequence ID" value="XM_050659478.1"/>
</dbReference>
<feature type="signal peptide" evidence="6">
    <location>
        <begin position="1"/>
        <end position="22"/>
    </location>
</feature>
<dbReference type="Pfam" id="PF00135">
    <property type="entry name" value="COesterase"/>
    <property type="match status" value="2"/>
</dbReference>
<dbReference type="InterPro" id="IPR029058">
    <property type="entry name" value="AB_hydrolase_fold"/>
</dbReference>
<dbReference type="PROSITE" id="PS00122">
    <property type="entry name" value="CARBOXYLESTERASE_B_1"/>
    <property type="match status" value="1"/>
</dbReference>
<dbReference type="PROSITE" id="PS00941">
    <property type="entry name" value="CARBOXYLESTERASE_B_2"/>
    <property type="match status" value="1"/>
</dbReference>